<feature type="compositionally biased region" description="Basic and acidic residues" evidence="1">
    <location>
        <begin position="304"/>
        <end position="313"/>
    </location>
</feature>
<dbReference type="VEuPathDB" id="TriTrypDB:LPAL13_240016700"/>
<dbReference type="AlphaFoldDB" id="A0A088RS86"/>
<evidence type="ECO:0000313" key="4">
    <source>
        <dbReference type="Proteomes" id="UP000063063"/>
    </source>
</evidence>
<dbReference type="VEuPathDB" id="TriTrypDB:LPMP_241070"/>
<dbReference type="EMBL" id="CP009393">
    <property type="protein sequence ID" value="AIN98740.1"/>
    <property type="molecule type" value="Genomic_DNA"/>
</dbReference>
<keyword evidence="4" id="KW-1185">Reference proteome</keyword>
<feature type="transmembrane region" description="Helical" evidence="2">
    <location>
        <begin position="477"/>
        <end position="496"/>
    </location>
</feature>
<feature type="region of interest" description="Disordered" evidence="1">
    <location>
        <begin position="547"/>
        <end position="580"/>
    </location>
</feature>
<dbReference type="RefSeq" id="XP_010699447.1">
    <property type="nucleotide sequence ID" value="XM_010701145.1"/>
</dbReference>
<feature type="transmembrane region" description="Helical" evidence="2">
    <location>
        <begin position="508"/>
        <end position="528"/>
    </location>
</feature>
<dbReference type="OrthoDB" id="278432at2759"/>
<dbReference type="PANTHER" id="PTHR42253">
    <property type="entry name" value="TRANSMEMBRANE PROTEIN-RELATED"/>
    <property type="match status" value="1"/>
</dbReference>
<protein>
    <submittedName>
        <fullName evidence="3">Membrane transporter, putative</fullName>
    </submittedName>
</protein>
<keyword evidence="2" id="KW-1133">Transmembrane helix</keyword>
<feature type="transmembrane region" description="Helical" evidence="2">
    <location>
        <begin position="215"/>
        <end position="234"/>
    </location>
</feature>
<dbReference type="PANTHER" id="PTHR42253:SF2">
    <property type="entry name" value="HYPOTHETICAL PREDICTED MULTIPASS TRANSMEMBRANE PROTEIN"/>
    <property type="match status" value="1"/>
</dbReference>
<evidence type="ECO:0000313" key="3">
    <source>
        <dbReference type="EMBL" id="AIN98740.1"/>
    </source>
</evidence>
<feature type="compositionally biased region" description="Basic and acidic residues" evidence="1">
    <location>
        <begin position="558"/>
        <end position="580"/>
    </location>
</feature>
<feature type="transmembrane region" description="Helical" evidence="2">
    <location>
        <begin position="452"/>
        <end position="470"/>
    </location>
</feature>
<dbReference type="GeneID" id="22575516"/>
<feature type="compositionally biased region" description="Basic and acidic residues" evidence="1">
    <location>
        <begin position="283"/>
        <end position="297"/>
    </location>
</feature>
<feature type="transmembrane region" description="Helical" evidence="2">
    <location>
        <begin position="32"/>
        <end position="56"/>
    </location>
</feature>
<feature type="transmembrane region" description="Helical" evidence="2">
    <location>
        <begin position="179"/>
        <end position="203"/>
    </location>
</feature>
<proteinExistence type="predicted"/>
<keyword evidence="2" id="KW-0812">Transmembrane</keyword>
<evidence type="ECO:0000256" key="1">
    <source>
        <dbReference type="SAM" id="MobiDB-lite"/>
    </source>
</evidence>
<organism evidence="3 4">
    <name type="scientific">Leishmania panamensis</name>
    <dbReference type="NCBI Taxonomy" id="5679"/>
    <lineage>
        <taxon>Eukaryota</taxon>
        <taxon>Discoba</taxon>
        <taxon>Euglenozoa</taxon>
        <taxon>Kinetoplastea</taxon>
        <taxon>Metakinetoplastina</taxon>
        <taxon>Trypanosomatida</taxon>
        <taxon>Trypanosomatidae</taxon>
        <taxon>Leishmaniinae</taxon>
        <taxon>Leishmania</taxon>
        <taxon>Leishmania guyanensis species complex</taxon>
    </lineage>
</organism>
<sequence>MCDATVSFFQRGWQATKEELHRTIDNIRSTKLNLTLLFAVFCVLFVIVGNVILLIAMNFWIAQFPSDALEHNSSQIAIQVVTMLLLVFLFSAMASVFAVFYGALPLWHVLADRNRVGGPWYRLFLLFASGASNGISSVLAVYAMTYTPEFIQAVLLCCIPFSAQAWTVIFIPTERKRDYLSLCFVASFLLFVAGVLLSSLSAFLHPNEQGEKASWAWALIYLASSILFGLWCVVQRLYLDAVARKVPLEAEGKAAAQDGAPGAPRCAKSRENSSRSAIVEVDDSPHRWRATMEETGRHGPQCGKLRDESHTEEPDVGMISATTTGASHLAHGSPATDTVPQCTKTDAGVAVGAACAEAGPRFSDMESDNEMPLSPSAELLVKRHWGSQNVDDNAAKVMLLVVGLLFQLLVSFIMFPVDAIPWFGTSSSVLHAWEGFRNSIDFIFASWIHARHGLLLTLGFAMSFVGCTYLNEHSPTLASVVLQLAGPITSLVIIIIPQWNVYQDSSSVGHKVGGVILLLIAALLYHLWEQQSLRVLLAKAEEAKRRRERAATDGAEATEERLIDRDDRATHEAPSEFACR</sequence>
<reference evidence="3 4" key="1">
    <citation type="journal article" date="2015" name="Sci. Rep.">
        <title>The genome of Leishmania panamensis: insights into genomics of the L. (Viannia) subgenus.</title>
        <authorList>
            <person name="Llanes A."/>
            <person name="Restrepo C.M."/>
            <person name="Vecchio G.D."/>
            <person name="Anguizola F.J."/>
            <person name="Lleonart R."/>
        </authorList>
    </citation>
    <scope>NUCLEOTIDE SEQUENCE [LARGE SCALE GENOMIC DNA]</scope>
    <source>
        <strain evidence="3 4">MHOM/PA/94/PSC-1</strain>
    </source>
</reference>
<dbReference type="eggNOG" id="ENOG502QQ32">
    <property type="taxonomic scope" value="Eukaryota"/>
</dbReference>
<gene>
    <name evidence="3" type="ORF">LPMP_241070</name>
</gene>
<name>A0A088RS86_LEIPA</name>
<dbReference type="Proteomes" id="UP000063063">
    <property type="component" value="Chromosome 24"/>
</dbReference>
<feature type="region of interest" description="Disordered" evidence="1">
    <location>
        <begin position="253"/>
        <end position="313"/>
    </location>
</feature>
<feature type="transmembrane region" description="Helical" evidence="2">
    <location>
        <begin position="150"/>
        <end position="172"/>
    </location>
</feature>
<dbReference type="KEGG" id="lpan:LPMP_241070"/>
<feature type="transmembrane region" description="Helical" evidence="2">
    <location>
        <begin position="397"/>
        <end position="417"/>
    </location>
</feature>
<dbReference type="SUPFAM" id="SSF103473">
    <property type="entry name" value="MFS general substrate transporter"/>
    <property type="match status" value="1"/>
</dbReference>
<dbReference type="InterPro" id="IPR036259">
    <property type="entry name" value="MFS_trans_sf"/>
</dbReference>
<evidence type="ECO:0000256" key="2">
    <source>
        <dbReference type="SAM" id="Phobius"/>
    </source>
</evidence>
<accession>A0A088RS86</accession>
<feature type="transmembrane region" description="Helical" evidence="2">
    <location>
        <begin position="123"/>
        <end position="144"/>
    </location>
</feature>
<feature type="transmembrane region" description="Helical" evidence="2">
    <location>
        <begin position="76"/>
        <end position="102"/>
    </location>
</feature>
<keyword evidence="2" id="KW-0472">Membrane</keyword>